<evidence type="ECO:0000256" key="12">
    <source>
        <dbReference type="ARBA" id="ARBA00023211"/>
    </source>
</evidence>
<accession>A0A2M7T8S8</accession>
<comment type="function">
    <text evidence="13">CRISPR (clustered regularly interspaced short palindromic repeat) is an adaptive immune system that provides protection against mobile genetic elements (viruses, transposable elements and conjugative plasmids). CRISPR clusters contain sequences complementary to antecedent mobile elements and target invading nucleic acids. CRISPR clusters are transcribed and processed into CRISPR RNA (crRNA).</text>
</comment>
<evidence type="ECO:0000313" key="15">
    <source>
        <dbReference type="EMBL" id="PIZ38867.1"/>
    </source>
</evidence>
<evidence type="ECO:0000256" key="8">
    <source>
        <dbReference type="ARBA" id="ARBA00022839"/>
    </source>
</evidence>
<keyword evidence="12 13" id="KW-0464">Manganese</keyword>
<dbReference type="NCBIfam" id="TIGR00372">
    <property type="entry name" value="cas4"/>
    <property type="match status" value="1"/>
</dbReference>
<keyword evidence="7 13" id="KW-0378">Hydrolase</keyword>
<organism evidence="15 16">
    <name type="scientific">Candidatus Aquicultor secundus</name>
    <dbReference type="NCBI Taxonomy" id="1973895"/>
    <lineage>
        <taxon>Bacteria</taxon>
        <taxon>Bacillati</taxon>
        <taxon>Actinomycetota</taxon>
        <taxon>Candidatus Aquicultoria</taxon>
        <taxon>Candidatus Aquicultorales</taxon>
        <taxon>Candidatus Aquicultoraceae</taxon>
        <taxon>Candidatus Aquicultor</taxon>
    </lineage>
</organism>
<dbReference type="Gene3D" id="3.90.320.10">
    <property type="match status" value="1"/>
</dbReference>
<dbReference type="GO" id="GO:0051536">
    <property type="term" value="F:iron-sulfur cluster binding"/>
    <property type="evidence" value="ECO:0007669"/>
    <property type="project" value="UniProtKB-KW"/>
</dbReference>
<comment type="similarity">
    <text evidence="2 13">Belongs to the CRISPR-associated exonuclease Cas4 family.</text>
</comment>
<evidence type="ECO:0000256" key="6">
    <source>
        <dbReference type="ARBA" id="ARBA00022723"/>
    </source>
</evidence>
<dbReference type="GO" id="GO:0046872">
    <property type="term" value="F:metal ion binding"/>
    <property type="evidence" value="ECO:0007669"/>
    <property type="project" value="UniProtKB-KW"/>
</dbReference>
<keyword evidence="8 13" id="KW-0269">Exonuclease</keyword>
<evidence type="ECO:0000256" key="2">
    <source>
        <dbReference type="ARBA" id="ARBA00009189"/>
    </source>
</evidence>
<evidence type="ECO:0000256" key="11">
    <source>
        <dbReference type="ARBA" id="ARBA00023118"/>
    </source>
</evidence>
<evidence type="ECO:0000256" key="3">
    <source>
        <dbReference type="ARBA" id="ARBA00012768"/>
    </source>
</evidence>
<comment type="caution">
    <text evidence="15">The sequence shown here is derived from an EMBL/GenBank/DDBJ whole genome shotgun (WGS) entry which is preliminary data.</text>
</comment>
<feature type="domain" description="DUF83" evidence="14">
    <location>
        <begin position="13"/>
        <end position="128"/>
    </location>
</feature>
<evidence type="ECO:0000256" key="1">
    <source>
        <dbReference type="ARBA" id="ARBA00001966"/>
    </source>
</evidence>
<dbReference type="Proteomes" id="UP000230956">
    <property type="component" value="Unassembled WGS sequence"/>
</dbReference>
<dbReference type="PANTHER" id="PTHR36531">
    <property type="entry name" value="CRISPR-ASSOCIATED EXONUCLEASE CAS4"/>
    <property type="match status" value="1"/>
</dbReference>
<keyword evidence="9 13" id="KW-0408">Iron</keyword>
<reference evidence="16" key="1">
    <citation type="submission" date="2017-09" db="EMBL/GenBank/DDBJ databases">
        <title>Depth-based differentiation of microbial function through sediment-hosted aquifers and enrichment of novel symbionts in the deep terrestrial subsurface.</title>
        <authorList>
            <person name="Probst A.J."/>
            <person name="Ladd B."/>
            <person name="Jarett J.K."/>
            <person name="Geller-Mcgrath D.E."/>
            <person name="Sieber C.M.K."/>
            <person name="Emerson J.B."/>
            <person name="Anantharaman K."/>
            <person name="Thomas B.C."/>
            <person name="Malmstrom R."/>
            <person name="Stieglmeier M."/>
            <person name="Klingl A."/>
            <person name="Woyke T."/>
            <person name="Ryan C.M."/>
            <person name="Banfield J.F."/>
        </authorList>
    </citation>
    <scope>NUCLEOTIDE SEQUENCE [LARGE SCALE GENOMIC DNA]</scope>
</reference>
<evidence type="ECO:0000256" key="13">
    <source>
        <dbReference type="RuleBase" id="RU365022"/>
    </source>
</evidence>
<protein>
    <recommendedName>
        <fullName evidence="4 13">CRISPR-associated exonuclease Cas4</fullName>
        <ecNumber evidence="3 13">3.1.12.1</ecNumber>
    </recommendedName>
</protein>
<evidence type="ECO:0000256" key="4">
    <source>
        <dbReference type="ARBA" id="ARBA00020049"/>
    </source>
</evidence>
<dbReference type="InterPro" id="IPR011604">
    <property type="entry name" value="PDDEXK-like_dom_sf"/>
</dbReference>
<dbReference type="InterPro" id="IPR013343">
    <property type="entry name" value="CRISPR-assoc_prot_Cas4"/>
</dbReference>
<evidence type="ECO:0000259" key="14">
    <source>
        <dbReference type="Pfam" id="PF01930"/>
    </source>
</evidence>
<name>A0A2M7T8S8_9ACTN</name>
<evidence type="ECO:0000256" key="10">
    <source>
        <dbReference type="ARBA" id="ARBA00023014"/>
    </source>
</evidence>
<proteinExistence type="inferred from homology"/>
<evidence type="ECO:0000256" key="7">
    <source>
        <dbReference type="ARBA" id="ARBA00022801"/>
    </source>
</evidence>
<comment type="cofactor">
    <cofactor evidence="1">
        <name>[4Fe-4S] cluster</name>
        <dbReference type="ChEBI" id="CHEBI:49883"/>
    </cofactor>
</comment>
<comment type="cofactor">
    <cofactor evidence="13">
        <name>Mg(2+)</name>
        <dbReference type="ChEBI" id="CHEBI:18420"/>
    </cofactor>
    <cofactor evidence="13">
        <name>Mn(2+)</name>
        <dbReference type="ChEBI" id="CHEBI:29035"/>
    </cofactor>
    <text evidence="13">Mg(2+) or Mn(2+) required for ssDNA cleavage activity.</text>
</comment>
<dbReference type="InterPro" id="IPR022765">
    <property type="entry name" value="Dna2/Cas4_DUF83"/>
</dbReference>
<dbReference type="AlphaFoldDB" id="A0A2M7T8S8"/>
<keyword evidence="6 13" id="KW-0479">Metal-binding</keyword>
<evidence type="ECO:0000256" key="9">
    <source>
        <dbReference type="ARBA" id="ARBA00023004"/>
    </source>
</evidence>
<dbReference type="GO" id="GO:0051607">
    <property type="term" value="P:defense response to virus"/>
    <property type="evidence" value="ECO:0007669"/>
    <property type="project" value="UniProtKB-KW"/>
</dbReference>
<comment type="cofactor">
    <cofactor evidence="13">
        <name>iron-sulfur cluster</name>
        <dbReference type="ChEBI" id="CHEBI:30408"/>
    </cofactor>
</comment>
<dbReference type="EC" id="3.1.12.1" evidence="3 13"/>
<keyword evidence="11 13" id="KW-0051">Antiviral defense</keyword>
<keyword evidence="5 13" id="KW-0540">Nuclease</keyword>
<evidence type="ECO:0000313" key="16">
    <source>
        <dbReference type="Proteomes" id="UP000230956"/>
    </source>
</evidence>
<gene>
    <name evidence="15" type="primary">cas4</name>
    <name evidence="15" type="ORF">COY37_05680</name>
</gene>
<sequence length="215" mass="25588">MNNKKSISSIELTVTDIKQYFFCPRVIYFTYCMTLIRPTTTKMEFGKQSHKREEGLQKRRSLVKYQLIKGERRFNLRLRSERLGLVGALDMAIFTRREAIPVEFKMSARGLSLNHKYQLAAYAMLLEDELFVRGKPRVICRGPLKPRRYVRRGFIHYIPNRRVYEIEITPNMREHIKRVLGEIRQMIATESMPEANRRKNRCRDCEFARFCADIT</sequence>
<dbReference type="EMBL" id="PFNG01000135">
    <property type="protein sequence ID" value="PIZ38867.1"/>
    <property type="molecule type" value="Genomic_DNA"/>
</dbReference>
<keyword evidence="10 13" id="KW-0411">Iron-sulfur</keyword>
<dbReference type="PANTHER" id="PTHR36531:SF6">
    <property type="entry name" value="DNA REPLICATION ATP-DEPENDENT HELICASE_NUCLEASE DNA2"/>
    <property type="match status" value="1"/>
</dbReference>
<dbReference type="Pfam" id="PF01930">
    <property type="entry name" value="Cas_Cas4"/>
    <property type="match status" value="2"/>
</dbReference>
<dbReference type="GO" id="GO:0004527">
    <property type="term" value="F:exonuclease activity"/>
    <property type="evidence" value="ECO:0007669"/>
    <property type="project" value="UniProtKB-KW"/>
</dbReference>
<dbReference type="InterPro" id="IPR051827">
    <property type="entry name" value="Cas4_exonuclease"/>
</dbReference>
<feature type="domain" description="DUF83" evidence="14">
    <location>
        <begin position="151"/>
        <end position="212"/>
    </location>
</feature>
<evidence type="ECO:0000256" key="5">
    <source>
        <dbReference type="ARBA" id="ARBA00022722"/>
    </source>
</evidence>